<sequence length="353" mass="40007">MAESVVSGVVTRLSNLLLQEAIYLIDVSDKAHELQTELIRMQFFLKDADAKQNESAFIKNGVAEMKDLAYDAEDVIATYALTVASRKGRGIQKVLKRCACILDEGITVHQVGSKIDAIKTRISNLKQSFQEYGIIRESTIQAGGPSSLNEPQPEQRKTYPHLEDDPVGFNDYLDKLVEILLKEEEGNTRVASICGMGGLGKTTLARMVYDDPRVKQYFDGGCAWVCISQQYQKRPVWEEIMINLLPKEKSQNDQKEEIKDGDLIRKLREVQQNKKCLVVLDDIWKIEDWDILREVFPMQGTKSKILLTSRKSDVAKKADPRGIIHNLECLSPEKSWELLEKMAISWRSGTSNI</sequence>
<keyword evidence="3" id="KW-0611">Plant defense</keyword>
<dbReference type="PANTHER" id="PTHR19338:SF66">
    <property type="entry name" value="NB-ARC DOMAIN-CONTAINING PROTEIN"/>
    <property type="match status" value="1"/>
</dbReference>
<feature type="compositionally biased region" description="Polar residues" evidence="4">
    <location>
        <begin position="141"/>
        <end position="152"/>
    </location>
</feature>
<evidence type="ECO:0000256" key="2">
    <source>
        <dbReference type="ARBA" id="ARBA00022741"/>
    </source>
</evidence>
<reference evidence="7" key="1">
    <citation type="submission" date="2020-03" db="EMBL/GenBank/DDBJ databases">
        <title>Castanea mollissima Vanexum genome sequencing.</title>
        <authorList>
            <person name="Staton M."/>
        </authorList>
    </citation>
    <scope>NUCLEOTIDE SEQUENCE</scope>
    <source>
        <tissue evidence="7">Leaf</tissue>
    </source>
</reference>
<evidence type="ECO:0008006" key="9">
    <source>
        <dbReference type="Google" id="ProtNLM"/>
    </source>
</evidence>
<dbReference type="GO" id="GO:0043531">
    <property type="term" value="F:ADP binding"/>
    <property type="evidence" value="ECO:0007669"/>
    <property type="project" value="InterPro"/>
</dbReference>
<evidence type="ECO:0000256" key="4">
    <source>
        <dbReference type="SAM" id="MobiDB-lite"/>
    </source>
</evidence>
<dbReference type="EMBL" id="JRKL02006787">
    <property type="protein sequence ID" value="KAF3948491.1"/>
    <property type="molecule type" value="Genomic_DNA"/>
</dbReference>
<dbReference type="AlphaFoldDB" id="A0A8J4VGV1"/>
<dbReference type="PANTHER" id="PTHR19338">
    <property type="entry name" value="TRANSLOCASE OF INNER MITOCHONDRIAL MEMBRANE 13 HOMOLOG"/>
    <property type="match status" value="1"/>
</dbReference>
<proteinExistence type="predicted"/>
<dbReference type="InterPro" id="IPR038005">
    <property type="entry name" value="RX-like_CC"/>
</dbReference>
<dbReference type="SUPFAM" id="SSF52540">
    <property type="entry name" value="P-loop containing nucleoside triphosphate hydrolases"/>
    <property type="match status" value="1"/>
</dbReference>
<evidence type="ECO:0000256" key="1">
    <source>
        <dbReference type="ARBA" id="ARBA00022737"/>
    </source>
</evidence>
<dbReference type="CDD" id="cd14798">
    <property type="entry name" value="RX-CC_like"/>
    <property type="match status" value="1"/>
</dbReference>
<organism evidence="7 8">
    <name type="scientific">Castanea mollissima</name>
    <name type="common">Chinese chestnut</name>
    <dbReference type="NCBI Taxonomy" id="60419"/>
    <lineage>
        <taxon>Eukaryota</taxon>
        <taxon>Viridiplantae</taxon>
        <taxon>Streptophyta</taxon>
        <taxon>Embryophyta</taxon>
        <taxon>Tracheophyta</taxon>
        <taxon>Spermatophyta</taxon>
        <taxon>Magnoliopsida</taxon>
        <taxon>eudicotyledons</taxon>
        <taxon>Gunneridae</taxon>
        <taxon>Pentapetalae</taxon>
        <taxon>rosids</taxon>
        <taxon>fabids</taxon>
        <taxon>Fagales</taxon>
        <taxon>Fagaceae</taxon>
        <taxon>Castanea</taxon>
    </lineage>
</organism>
<name>A0A8J4VGV1_9ROSI</name>
<feature type="domain" description="Disease resistance N-terminal" evidence="6">
    <location>
        <begin position="5"/>
        <end position="90"/>
    </location>
</feature>
<evidence type="ECO:0000259" key="5">
    <source>
        <dbReference type="Pfam" id="PF00931"/>
    </source>
</evidence>
<keyword evidence="8" id="KW-1185">Reference proteome</keyword>
<dbReference type="GO" id="GO:0006952">
    <property type="term" value="P:defense response"/>
    <property type="evidence" value="ECO:0007669"/>
    <property type="project" value="UniProtKB-KW"/>
</dbReference>
<evidence type="ECO:0000313" key="7">
    <source>
        <dbReference type="EMBL" id="KAF3948491.1"/>
    </source>
</evidence>
<dbReference type="InterPro" id="IPR002182">
    <property type="entry name" value="NB-ARC"/>
</dbReference>
<accession>A0A8J4VGV1</accession>
<feature type="region of interest" description="Disordered" evidence="4">
    <location>
        <begin position="141"/>
        <end position="161"/>
    </location>
</feature>
<dbReference type="Proteomes" id="UP000737018">
    <property type="component" value="Unassembled WGS sequence"/>
</dbReference>
<dbReference type="Pfam" id="PF18052">
    <property type="entry name" value="Rx_N"/>
    <property type="match status" value="1"/>
</dbReference>
<gene>
    <name evidence="7" type="ORF">CMV_025520</name>
</gene>
<keyword evidence="2" id="KW-0547">Nucleotide-binding</keyword>
<evidence type="ECO:0000313" key="8">
    <source>
        <dbReference type="Proteomes" id="UP000737018"/>
    </source>
</evidence>
<dbReference type="Gene3D" id="3.40.50.300">
    <property type="entry name" value="P-loop containing nucleotide triphosphate hydrolases"/>
    <property type="match status" value="1"/>
</dbReference>
<evidence type="ECO:0000256" key="3">
    <source>
        <dbReference type="ARBA" id="ARBA00022821"/>
    </source>
</evidence>
<dbReference type="Pfam" id="PF00931">
    <property type="entry name" value="NB-ARC"/>
    <property type="match status" value="1"/>
</dbReference>
<evidence type="ECO:0000259" key="6">
    <source>
        <dbReference type="Pfam" id="PF18052"/>
    </source>
</evidence>
<dbReference type="PRINTS" id="PR00364">
    <property type="entry name" value="DISEASERSIST"/>
</dbReference>
<dbReference type="FunFam" id="3.40.50.300:FF:001091">
    <property type="entry name" value="Probable disease resistance protein At1g61300"/>
    <property type="match status" value="1"/>
</dbReference>
<comment type="caution">
    <text evidence="7">The sequence shown here is derived from an EMBL/GenBank/DDBJ whole genome shotgun (WGS) entry which is preliminary data.</text>
</comment>
<dbReference type="Gene3D" id="1.20.5.4130">
    <property type="match status" value="1"/>
</dbReference>
<dbReference type="InterPro" id="IPR041118">
    <property type="entry name" value="Rx_N"/>
</dbReference>
<feature type="domain" description="NB-ARC" evidence="5">
    <location>
        <begin position="171"/>
        <end position="345"/>
    </location>
</feature>
<dbReference type="OrthoDB" id="3027644at2759"/>
<keyword evidence="1" id="KW-0677">Repeat</keyword>
<dbReference type="InterPro" id="IPR027417">
    <property type="entry name" value="P-loop_NTPase"/>
</dbReference>
<protein>
    <recommendedName>
        <fullName evidence="9">Disease resistance protein</fullName>
    </recommendedName>
</protein>